<reference evidence="3 4" key="1">
    <citation type="journal article" date="2011" name="Science">
        <title>The Selaginella genome identifies genetic changes associated with the evolution of vascular plants.</title>
        <authorList>
            <person name="Banks J.A."/>
            <person name="Nishiyama T."/>
            <person name="Hasebe M."/>
            <person name="Bowman J.L."/>
            <person name="Gribskov M."/>
            <person name="dePamphilis C."/>
            <person name="Albert V.A."/>
            <person name="Aono N."/>
            <person name="Aoyama T."/>
            <person name="Ambrose B.A."/>
            <person name="Ashton N.W."/>
            <person name="Axtell M.J."/>
            <person name="Barker E."/>
            <person name="Barker M.S."/>
            <person name="Bennetzen J.L."/>
            <person name="Bonawitz N.D."/>
            <person name="Chapple C."/>
            <person name="Cheng C."/>
            <person name="Correa L.G."/>
            <person name="Dacre M."/>
            <person name="DeBarry J."/>
            <person name="Dreyer I."/>
            <person name="Elias M."/>
            <person name="Engstrom E.M."/>
            <person name="Estelle M."/>
            <person name="Feng L."/>
            <person name="Finet C."/>
            <person name="Floyd S.K."/>
            <person name="Frommer W.B."/>
            <person name="Fujita T."/>
            <person name="Gramzow L."/>
            <person name="Gutensohn M."/>
            <person name="Harholt J."/>
            <person name="Hattori M."/>
            <person name="Heyl A."/>
            <person name="Hirai T."/>
            <person name="Hiwatashi Y."/>
            <person name="Ishikawa M."/>
            <person name="Iwata M."/>
            <person name="Karol K.G."/>
            <person name="Koehler B."/>
            <person name="Kolukisaoglu U."/>
            <person name="Kubo M."/>
            <person name="Kurata T."/>
            <person name="Lalonde S."/>
            <person name="Li K."/>
            <person name="Li Y."/>
            <person name="Litt A."/>
            <person name="Lyons E."/>
            <person name="Manning G."/>
            <person name="Maruyama T."/>
            <person name="Michael T.P."/>
            <person name="Mikami K."/>
            <person name="Miyazaki S."/>
            <person name="Morinaga S."/>
            <person name="Murata T."/>
            <person name="Mueller-Roeber B."/>
            <person name="Nelson D.R."/>
            <person name="Obara M."/>
            <person name="Oguri Y."/>
            <person name="Olmstead R.G."/>
            <person name="Onodera N."/>
            <person name="Petersen B.L."/>
            <person name="Pils B."/>
            <person name="Prigge M."/>
            <person name="Rensing S.A."/>
            <person name="Riano-Pachon D.M."/>
            <person name="Roberts A.W."/>
            <person name="Sato Y."/>
            <person name="Scheller H.V."/>
            <person name="Schulz B."/>
            <person name="Schulz C."/>
            <person name="Shakirov E.V."/>
            <person name="Shibagaki N."/>
            <person name="Shinohara N."/>
            <person name="Shippen D.E."/>
            <person name="Soerensen I."/>
            <person name="Sotooka R."/>
            <person name="Sugimoto N."/>
            <person name="Sugita M."/>
            <person name="Sumikawa N."/>
            <person name="Tanurdzic M."/>
            <person name="Theissen G."/>
            <person name="Ulvskov P."/>
            <person name="Wakazuki S."/>
            <person name="Weng J.K."/>
            <person name="Willats W.W."/>
            <person name="Wipf D."/>
            <person name="Wolf P.G."/>
            <person name="Yang L."/>
            <person name="Zimmer A.D."/>
            <person name="Zhu Q."/>
            <person name="Mitros T."/>
            <person name="Hellsten U."/>
            <person name="Loque D."/>
            <person name="Otillar R."/>
            <person name="Salamov A."/>
            <person name="Schmutz J."/>
            <person name="Shapiro H."/>
            <person name="Lindquist E."/>
            <person name="Lucas S."/>
            <person name="Rokhsar D."/>
            <person name="Grigoriev I.V."/>
        </authorList>
    </citation>
    <scope>NUCLEOTIDE SEQUENCE [LARGE SCALE GENOMIC DNA]</scope>
</reference>
<evidence type="ECO:0000259" key="2">
    <source>
        <dbReference type="PROSITE" id="PS50011"/>
    </source>
</evidence>
<sequence>KALAKLQPQEYRTEKPKPTLMAIAATWWKQQKFEFQQQKWKGKLEFQKEFQKGEFEFLKEFQRRKLEFEKALLEFQKGEFEFQKEFQRRKLEFEKALLEFQKEFQRRKLEFEKGKFELKKAGLELEDKKEEEERRRIETVIKNAHTIFDMEKFSDSEAADFIKLVLDKWSPLHQLLHGNTDLHAIRWRSFLPKPLAFGGRYVLDTLNQEGIKGWDRIRKDVCADYKGRGFEHLQVSYVEGTEPDQLGGKSMYASDEAQANVGVEHYAACGLCFAVLLESIFRVLDKDKALPRISVKVLVPVQTSNGKRIPHVEVEVERSSSRCRFLIELKSLKRKGDDIQEETRAKRSRVPSSDQKSDESDESEENNSMSKKKQRIVPSDDSRELLSPLLQTARGQIGEIHMARQSHNRVQSGFVSSGVHVITVRTDSTKSEDHFKASRVLKIVEGSDIKIGEARSLDMDSRGVDQVLKEVVIALIKAGFLPQSLLQGDASGAAGLRTERMEVSVDEEQLVQPVKAEAAEKEHRYLFPVTIHGSRLKAWIKAATVDDRYKQVQRELLIRQYLCPEDSVKARAVVWRGVPALLLEDAGHKINRDTMTPEDVFHMTKAIYMVLSHVYGEHGISHNDVAPRNICRDENGRYRLIDWGLASRLPDIDHPTNVPDWLYSGIHSDLESLVYVALDCLHVPLPWMSFNPELTVAAPLMAVCSRRHIVQGKVIGGWKAGNPGKII</sequence>
<gene>
    <name evidence="3" type="ORF">SELMODRAFT_432540</name>
</gene>
<dbReference type="GO" id="GO:0006897">
    <property type="term" value="P:endocytosis"/>
    <property type="evidence" value="ECO:0000318"/>
    <property type="project" value="GO_Central"/>
</dbReference>
<dbReference type="SUPFAM" id="SSF56112">
    <property type="entry name" value="Protein kinase-like (PK-like)"/>
    <property type="match status" value="1"/>
</dbReference>
<dbReference type="EMBL" id="GL377999">
    <property type="protein sequence ID" value="EFJ04300.1"/>
    <property type="molecule type" value="Genomic_DNA"/>
</dbReference>
<organism evidence="4">
    <name type="scientific">Selaginella moellendorffii</name>
    <name type="common">Spikemoss</name>
    <dbReference type="NCBI Taxonomy" id="88036"/>
    <lineage>
        <taxon>Eukaryota</taxon>
        <taxon>Viridiplantae</taxon>
        <taxon>Streptophyta</taxon>
        <taxon>Embryophyta</taxon>
        <taxon>Tracheophyta</taxon>
        <taxon>Lycopodiopsida</taxon>
        <taxon>Selaginellales</taxon>
        <taxon>Selaginellaceae</taxon>
        <taxon>Selaginella</taxon>
    </lineage>
</organism>
<dbReference type="InParanoid" id="D8TGB7"/>
<dbReference type="HOGENOM" id="CLU_023018_0_0_1"/>
<dbReference type="GO" id="GO:0005524">
    <property type="term" value="F:ATP binding"/>
    <property type="evidence" value="ECO:0007669"/>
    <property type="project" value="InterPro"/>
</dbReference>
<evidence type="ECO:0000313" key="4">
    <source>
        <dbReference type="Proteomes" id="UP000001514"/>
    </source>
</evidence>
<dbReference type="Proteomes" id="UP000001514">
    <property type="component" value="Unassembled WGS sequence"/>
</dbReference>
<dbReference type="GO" id="GO:0004674">
    <property type="term" value="F:protein serine/threonine kinase activity"/>
    <property type="evidence" value="ECO:0000318"/>
    <property type="project" value="GO_Central"/>
</dbReference>
<feature type="non-terminal residue" evidence="3">
    <location>
        <position position="1"/>
    </location>
</feature>
<dbReference type="InterPro" id="IPR011009">
    <property type="entry name" value="Kinase-like_dom_sf"/>
</dbReference>
<evidence type="ECO:0000313" key="3">
    <source>
        <dbReference type="EMBL" id="EFJ04300.1"/>
    </source>
</evidence>
<protein>
    <recommendedName>
        <fullName evidence="2">Protein kinase domain-containing protein</fullName>
    </recommendedName>
</protein>
<proteinExistence type="predicted"/>
<dbReference type="GO" id="GO:0005634">
    <property type="term" value="C:nucleus"/>
    <property type="evidence" value="ECO:0000318"/>
    <property type="project" value="GO_Central"/>
</dbReference>
<accession>D8TGB7</accession>
<feature type="region of interest" description="Disordered" evidence="1">
    <location>
        <begin position="337"/>
        <end position="380"/>
    </location>
</feature>
<dbReference type="GO" id="GO:0007165">
    <property type="term" value="P:signal transduction"/>
    <property type="evidence" value="ECO:0000318"/>
    <property type="project" value="GO_Central"/>
</dbReference>
<keyword evidence="4" id="KW-1185">Reference proteome</keyword>
<dbReference type="InterPro" id="IPR000719">
    <property type="entry name" value="Prot_kinase_dom"/>
</dbReference>
<dbReference type="Gramene" id="EFJ04300">
    <property type="protein sequence ID" value="EFJ04300"/>
    <property type="gene ID" value="SELMODRAFT_432540"/>
</dbReference>
<dbReference type="GO" id="GO:0005737">
    <property type="term" value="C:cytoplasm"/>
    <property type="evidence" value="ECO:0000318"/>
    <property type="project" value="GO_Central"/>
</dbReference>
<dbReference type="AlphaFoldDB" id="D8TGB7"/>
<dbReference type="KEGG" id="smo:SELMODRAFT_432540"/>
<dbReference type="PROSITE" id="PS50011">
    <property type="entry name" value="PROTEIN_KINASE_DOM"/>
    <property type="match status" value="1"/>
</dbReference>
<dbReference type="Gene3D" id="1.10.510.10">
    <property type="entry name" value="Transferase(Phosphotransferase) domain 1"/>
    <property type="match status" value="1"/>
</dbReference>
<evidence type="ECO:0000256" key="1">
    <source>
        <dbReference type="SAM" id="MobiDB-lite"/>
    </source>
</evidence>
<feature type="domain" description="Protein kinase" evidence="2">
    <location>
        <begin position="386"/>
        <end position="727"/>
    </location>
</feature>
<name>D8TGB7_SELML</name>